<evidence type="ECO:0000313" key="2">
    <source>
        <dbReference type="EMBL" id="OGE02124.1"/>
    </source>
</evidence>
<evidence type="ECO:0000313" key="3">
    <source>
        <dbReference type="Proteomes" id="UP000176751"/>
    </source>
</evidence>
<proteinExistence type="predicted"/>
<feature type="compositionally biased region" description="Gly residues" evidence="1">
    <location>
        <begin position="1"/>
        <end position="20"/>
    </location>
</feature>
<reference evidence="2 3" key="1">
    <citation type="journal article" date="2016" name="Nat. Commun.">
        <title>Thousands of microbial genomes shed light on interconnected biogeochemical processes in an aquifer system.</title>
        <authorList>
            <person name="Anantharaman K."/>
            <person name="Brown C.T."/>
            <person name="Hug L.A."/>
            <person name="Sharon I."/>
            <person name="Castelle C.J."/>
            <person name="Probst A.J."/>
            <person name="Thomas B.C."/>
            <person name="Singh A."/>
            <person name="Wilkins M.J."/>
            <person name="Karaoz U."/>
            <person name="Brodie E.L."/>
            <person name="Williams K.H."/>
            <person name="Hubbard S.S."/>
            <person name="Banfield J.F."/>
        </authorList>
    </citation>
    <scope>NUCLEOTIDE SEQUENCE [LARGE SCALE GENOMIC DNA]</scope>
</reference>
<feature type="region of interest" description="Disordered" evidence="1">
    <location>
        <begin position="1"/>
        <end position="56"/>
    </location>
</feature>
<protein>
    <submittedName>
        <fullName evidence="2">Uncharacterized protein</fullName>
    </submittedName>
</protein>
<dbReference type="EMBL" id="MFCA01000020">
    <property type="protein sequence ID" value="OGE02124.1"/>
    <property type="molecule type" value="Genomic_DNA"/>
</dbReference>
<name>A0A1F5HD89_9BACT</name>
<comment type="caution">
    <text evidence="2">The sequence shown here is derived from an EMBL/GenBank/DDBJ whole genome shotgun (WGS) entry which is preliminary data.</text>
</comment>
<evidence type="ECO:0000256" key="1">
    <source>
        <dbReference type="SAM" id="MobiDB-lite"/>
    </source>
</evidence>
<accession>A0A1F5HD89</accession>
<organism evidence="2 3">
    <name type="scientific">Candidatus Curtissbacteria bacterium RIFOXYA1_FULL_41_14</name>
    <dbReference type="NCBI Taxonomy" id="1797737"/>
    <lineage>
        <taxon>Bacteria</taxon>
        <taxon>Candidatus Curtissiibacteriota</taxon>
    </lineage>
</organism>
<dbReference type="Proteomes" id="UP000176751">
    <property type="component" value="Unassembled WGS sequence"/>
</dbReference>
<gene>
    <name evidence="2" type="ORF">A2196_04615</name>
</gene>
<dbReference type="AlphaFoldDB" id="A0A1F5HD89"/>
<sequence length="227" mass="24855">MDHEGGQAGGGFTPGQGTEAGGVRPVRPEDLGVAVTPDEAARREAEAAQGQTEGEKARSIFQRLEEVNQQLGGELVYEIPSSDEKSVLIFKVAGYSSGDEANRFRGGRYPGIFGVHSEVGPIRLFRGRESEIVQKDITAGLINLPEEISSGSKKLDPKDWIPVRAKEDIMEPGRSIKEWGDAFERSKDRVLHDQKIMEAIRAERNRTLDQAFNIVSQPIDTNAPQAS</sequence>